<organism evidence="2 3">
    <name type="scientific">Micromonospora orduensis</name>
    <dbReference type="NCBI Taxonomy" id="1420891"/>
    <lineage>
        <taxon>Bacteria</taxon>
        <taxon>Bacillati</taxon>
        <taxon>Actinomycetota</taxon>
        <taxon>Actinomycetes</taxon>
        <taxon>Micromonosporales</taxon>
        <taxon>Micromonosporaceae</taxon>
        <taxon>Micromonospora</taxon>
    </lineage>
</organism>
<feature type="compositionally biased region" description="Basic and acidic residues" evidence="1">
    <location>
        <begin position="43"/>
        <end position="63"/>
    </location>
</feature>
<accession>A0A5C4QEP5</accession>
<evidence type="ECO:0000313" key="2">
    <source>
        <dbReference type="EMBL" id="TNH24728.1"/>
    </source>
</evidence>
<keyword evidence="3" id="KW-1185">Reference proteome</keyword>
<dbReference type="Proteomes" id="UP000306145">
    <property type="component" value="Unassembled WGS sequence"/>
</dbReference>
<reference evidence="2 3" key="1">
    <citation type="submission" date="2019-06" db="EMBL/GenBank/DDBJ databases">
        <title>Micromonospora ordensis sp. nov., isolated from deep marine sediment.</title>
        <authorList>
            <person name="Veyisoglu A."/>
            <person name="Carro L."/>
            <person name="Klenk H.-P."/>
            <person name="Sahin N."/>
        </authorList>
    </citation>
    <scope>NUCLEOTIDE SEQUENCE [LARGE SCALE GENOMIC DNA]</scope>
    <source>
        <strain evidence="2 3">S2509</strain>
    </source>
</reference>
<feature type="region of interest" description="Disordered" evidence="1">
    <location>
        <begin position="12"/>
        <end position="73"/>
    </location>
</feature>
<gene>
    <name evidence="2" type="ORF">FHG89_24420</name>
</gene>
<dbReference type="AlphaFoldDB" id="A0A5C4QEP5"/>
<comment type="caution">
    <text evidence="2">The sequence shown here is derived from an EMBL/GenBank/DDBJ whole genome shotgun (WGS) entry which is preliminary data.</text>
</comment>
<protein>
    <submittedName>
        <fullName evidence="2">Uncharacterized protein</fullName>
    </submittedName>
</protein>
<evidence type="ECO:0000256" key="1">
    <source>
        <dbReference type="SAM" id="MobiDB-lite"/>
    </source>
</evidence>
<sequence length="87" mass="8771">MEEVGVVQFLDSGGVLGGPLFHPSEQGAAEDEPSGADGGDQVRGGRNEQGDDRADRGESKRAEGTGSPPAVGDLVVAAVGEEPVEVL</sequence>
<proteinExistence type="predicted"/>
<name>A0A5C4QEP5_9ACTN</name>
<dbReference type="EMBL" id="VDFY01000212">
    <property type="protein sequence ID" value="TNH24728.1"/>
    <property type="molecule type" value="Genomic_DNA"/>
</dbReference>
<evidence type="ECO:0000313" key="3">
    <source>
        <dbReference type="Proteomes" id="UP000306145"/>
    </source>
</evidence>